<dbReference type="InterPro" id="IPR016162">
    <property type="entry name" value="Ald_DH_N"/>
</dbReference>
<keyword evidence="2" id="KW-0560">Oxidoreductase</keyword>
<dbReference type="InterPro" id="IPR016163">
    <property type="entry name" value="Ald_DH_C"/>
</dbReference>
<dbReference type="GO" id="GO:0004029">
    <property type="term" value="F:aldehyde dehydrogenase (NAD+) activity"/>
    <property type="evidence" value="ECO:0007669"/>
    <property type="project" value="UniProtKB-EC"/>
</dbReference>
<name>A0A5N6QGQ6_9ROSI</name>
<dbReference type="InterPro" id="IPR016161">
    <property type="entry name" value="Ald_DH/histidinol_DH"/>
</dbReference>
<sequence length="575" mass="63512">MQNDFPKPTTHFKVIAFVDNLFPNTVFSVFIMKSISVGLSRHCSAVGGGISRGRAFSYGFTRKRIQTQLSFHHLITTSYGFKSCSATLSVVEVEGKPKFDVDKTALLVKELRESFNSGRTKSYEWRISQLKSIEKMIDENEKEITEALHKDLSKPELEAFIAEISQTKSSCKLALKELSHWMIPEEVKTSLTTYPSSAEIVSEPLGVVLVISTWNFPFLLSLDPVIGAISAGNSVVLKPSEIAPATSLLLSSLVEEYLDNSAIRVVEGAVDETTALLEQKWDKILYTGSARVGRIVMAAAAKHLTPVTLELGGKCPAVVDSNINLQVAVRRIIAGKWACNNGQACIGVDYIITTKEFAPKLIDSIRYELEQFFGKDPMESKDISRIVSSSHFARLIKLLDEDKVSDKVVLGGQRDENRLKIAPTILLDVPEDSQIMQEEIFGPLMPILTVENLKDSFEVIKSKSKPLAAYLFTNDEQLKKDFVQNISSGGMLINDTILHVAADGLPFGGVGESGMGSYHGKFSFDAFSHKKAVLYRSFDGDTSVRYPPYTPKRVRLMKALISGNIISIILALIGW</sequence>
<dbReference type="PANTHER" id="PTHR43570">
    <property type="entry name" value="ALDEHYDE DEHYDROGENASE"/>
    <property type="match status" value="1"/>
</dbReference>
<dbReference type="Proteomes" id="UP000327013">
    <property type="component" value="Chromosome 1"/>
</dbReference>
<dbReference type="Gene3D" id="3.40.605.10">
    <property type="entry name" value="Aldehyde Dehydrogenase, Chain A, domain 1"/>
    <property type="match status" value="1"/>
</dbReference>
<dbReference type="InterPro" id="IPR016160">
    <property type="entry name" value="Ald_DH_CS_CYS"/>
</dbReference>
<dbReference type="Pfam" id="PF00171">
    <property type="entry name" value="Aldedh"/>
    <property type="match status" value="1"/>
</dbReference>
<accession>A0A5N6QGQ6</accession>
<dbReference type="GO" id="GO:0005737">
    <property type="term" value="C:cytoplasm"/>
    <property type="evidence" value="ECO:0007669"/>
    <property type="project" value="TreeGrafter"/>
</dbReference>
<reference evidence="7 8" key="1">
    <citation type="submission" date="2019-06" db="EMBL/GenBank/DDBJ databases">
        <title>A chromosomal-level reference genome of Carpinus fangiana (Coryloideae, Betulaceae).</title>
        <authorList>
            <person name="Yang X."/>
            <person name="Wang Z."/>
            <person name="Zhang L."/>
            <person name="Hao G."/>
            <person name="Liu J."/>
            <person name="Yang Y."/>
        </authorList>
    </citation>
    <scope>NUCLEOTIDE SEQUENCE [LARGE SCALE GENOMIC DNA]</scope>
    <source>
        <strain evidence="7">Cfa_2016G</strain>
        <tissue evidence="7">Leaf</tissue>
    </source>
</reference>
<dbReference type="PROSITE" id="PS00070">
    <property type="entry name" value="ALDEHYDE_DEHYDR_CYS"/>
    <property type="match status" value="1"/>
</dbReference>
<dbReference type="InterPro" id="IPR015590">
    <property type="entry name" value="Aldehyde_DH_dom"/>
</dbReference>
<dbReference type="Gene3D" id="3.40.309.10">
    <property type="entry name" value="Aldehyde Dehydrogenase, Chain A, domain 2"/>
    <property type="match status" value="1"/>
</dbReference>
<dbReference type="InterPro" id="IPR012394">
    <property type="entry name" value="Aldehyde_DH_NAD(P)"/>
</dbReference>
<feature type="domain" description="Aldehyde dehydrogenase" evidence="6">
    <location>
        <begin position="107"/>
        <end position="533"/>
    </location>
</feature>
<keyword evidence="8" id="KW-1185">Reference proteome</keyword>
<dbReference type="GO" id="GO:0009737">
    <property type="term" value="P:response to abscisic acid"/>
    <property type="evidence" value="ECO:0007669"/>
    <property type="project" value="UniProtKB-ARBA"/>
</dbReference>
<evidence type="ECO:0000256" key="5">
    <source>
        <dbReference type="ARBA" id="ARBA00049194"/>
    </source>
</evidence>
<dbReference type="OrthoDB" id="440325at2759"/>
<evidence type="ECO:0000313" key="7">
    <source>
        <dbReference type="EMBL" id="KAE7997564.1"/>
    </source>
</evidence>
<dbReference type="FunFam" id="3.40.309.10:FF:000003">
    <property type="entry name" value="Aldehyde dehydrogenase"/>
    <property type="match status" value="1"/>
</dbReference>
<dbReference type="SUPFAM" id="SSF53720">
    <property type="entry name" value="ALDH-like"/>
    <property type="match status" value="1"/>
</dbReference>
<evidence type="ECO:0000256" key="4">
    <source>
        <dbReference type="ARBA" id="ARBA00024226"/>
    </source>
</evidence>
<dbReference type="EMBL" id="CM017321">
    <property type="protein sequence ID" value="KAE7997564.1"/>
    <property type="molecule type" value="Genomic_DNA"/>
</dbReference>
<organism evidence="7 8">
    <name type="scientific">Carpinus fangiana</name>
    <dbReference type="NCBI Taxonomy" id="176857"/>
    <lineage>
        <taxon>Eukaryota</taxon>
        <taxon>Viridiplantae</taxon>
        <taxon>Streptophyta</taxon>
        <taxon>Embryophyta</taxon>
        <taxon>Tracheophyta</taxon>
        <taxon>Spermatophyta</taxon>
        <taxon>Magnoliopsida</taxon>
        <taxon>eudicotyledons</taxon>
        <taxon>Gunneridae</taxon>
        <taxon>Pentapetalae</taxon>
        <taxon>rosids</taxon>
        <taxon>fabids</taxon>
        <taxon>Fagales</taxon>
        <taxon>Betulaceae</taxon>
        <taxon>Carpinus</taxon>
    </lineage>
</organism>
<evidence type="ECO:0000313" key="8">
    <source>
        <dbReference type="Proteomes" id="UP000327013"/>
    </source>
</evidence>
<comment type="similarity">
    <text evidence="1">Belongs to the aldehyde dehydrogenase family.</text>
</comment>
<protein>
    <recommendedName>
        <fullName evidence="4">aldehyde dehydrogenase (NAD(+))</fullName>
        <ecNumber evidence="4">1.2.1.3</ecNumber>
    </recommendedName>
</protein>
<dbReference type="EC" id="1.2.1.3" evidence="4"/>
<dbReference type="GO" id="GO:0009414">
    <property type="term" value="P:response to water deprivation"/>
    <property type="evidence" value="ECO:0007669"/>
    <property type="project" value="UniProtKB-ARBA"/>
</dbReference>
<dbReference type="FunFam" id="3.40.605.10:FF:000004">
    <property type="entry name" value="Aldehyde dehydrogenase"/>
    <property type="match status" value="1"/>
</dbReference>
<dbReference type="AlphaFoldDB" id="A0A5N6QGQ6"/>
<evidence type="ECO:0000256" key="2">
    <source>
        <dbReference type="ARBA" id="ARBA00023002"/>
    </source>
</evidence>
<evidence type="ECO:0000256" key="3">
    <source>
        <dbReference type="ARBA" id="ARBA00023027"/>
    </source>
</evidence>
<comment type="catalytic activity">
    <reaction evidence="5">
        <text>an aldehyde + NAD(+) + H2O = a carboxylate + NADH + 2 H(+)</text>
        <dbReference type="Rhea" id="RHEA:16185"/>
        <dbReference type="ChEBI" id="CHEBI:15377"/>
        <dbReference type="ChEBI" id="CHEBI:15378"/>
        <dbReference type="ChEBI" id="CHEBI:17478"/>
        <dbReference type="ChEBI" id="CHEBI:29067"/>
        <dbReference type="ChEBI" id="CHEBI:57540"/>
        <dbReference type="ChEBI" id="CHEBI:57945"/>
        <dbReference type="EC" id="1.2.1.3"/>
    </reaction>
</comment>
<evidence type="ECO:0000256" key="1">
    <source>
        <dbReference type="ARBA" id="ARBA00009986"/>
    </source>
</evidence>
<proteinExistence type="inferred from homology"/>
<dbReference type="CDD" id="cd07137">
    <property type="entry name" value="ALDH_F3FHI"/>
    <property type="match status" value="1"/>
</dbReference>
<gene>
    <name evidence="7" type="ORF">FH972_002187</name>
</gene>
<keyword evidence="3" id="KW-0520">NAD</keyword>
<dbReference type="GO" id="GO:0006081">
    <property type="term" value="P:aldehyde metabolic process"/>
    <property type="evidence" value="ECO:0007669"/>
    <property type="project" value="InterPro"/>
</dbReference>
<dbReference type="PANTHER" id="PTHR43570:SF25">
    <property type="entry name" value="ALDEHYDE DEHYDROGENASE FAMILY 3 MEMBER I1, CHLOROPLASTIC"/>
    <property type="match status" value="1"/>
</dbReference>
<evidence type="ECO:0000259" key="6">
    <source>
        <dbReference type="Pfam" id="PF00171"/>
    </source>
</evidence>